<name>A0ABP7ZEH2_9MICO</name>
<sequence length="91" mass="9650">MGVPIDHKAKVDVPRVRLSPIAAAASNRFSDVQGVEVCEGPWVAWPAMTTTETSMAATAAVCPICGTTLRHAGTALRCDDCEVDYVDNTDD</sequence>
<dbReference type="EMBL" id="BAABBV010000001">
    <property type="protein sequence ID" value="GAA4155158.1"/>
    <property type="molecule type" value="Genomic_DNA"/>
</dbReference>
<reference evidence="1" key="2">
    <citation type="submission" date="2023-12" db="EMBL/GenBank/DDBJ databases">
        <authorList>
            <person name="Sun Q."/>
            <person name="Inoue M."/>
        </authorList>
    </citation>
    <scope>NUCLEOTIDE SEQUENCE</scope>
    <source>
        <strain evidence="1">JCM 17590</strain>
    </source>
</reference>
<dbReference type="Proteomes" id="UP001415169">
    <property type="component" value="Unassembled WGS sequence"/>
</dbReference>
<accession>A0ABP7ZEH2</accession>
<evidence type="ECO:0000313" key="1">
    <source>
        <dbReference type="EMBL" id="GAA4155158.1"/>
    </source>
</evidence>
<gene>
    <name evidence="1" type="ORF">GCM10022286_03740</name>
</gene>
<protein>
    <submittedName>
        <fullName evidence="1">Uncharacterized protein</fullName>
    </submittedName>
</protein>
<reference evidence="1" key="1">
    <citation type="journal article" date="2014" name="Int. J. Syst. Evol. Microbiol.">
        <title>Complete genome of a new Firmicutes species belonging to the dominant human colonic microbiota ('Ruminococcus bicirculans') reveals two chromosomes and a selective capacity to utilize plant glucans.</title>
        <authorList>
            <consortium name="NISC Comparative Sequencing Program"/>
            <person name="Wegmann U."/>
            <person name="Louis P."/>
            <person name="Goesmann A."/>
            <person name="Henrissat B."/>
            <person name="Duncan S.H."/>
            <person name="Flint H.J."/>
        </authorList>
    </citation>
    <scope>NUCLEOTIDE SEQUENCE</scope>
    <source>
        <strain evidence="1">JCM 17590</strain>
    </source>
</reference>
<proteinExistence type="predicted"/>
<comment type="caution">
    <text evidence="1">The sequence shown here is derived from an EMBL/GenBank/DDBJ whole genome shotgun (WGS) entry which is preliminary data.</text>
</comment>
<keyword evidence="2" id="KW-1185">Reference proteome</keyword>
<evidence type="ECO:0000313" key="2">
    <source>
        <dbReference type="Proteomes" id="UP001415169"/>
    </source>
</evidence>
<organism evidence="1 2">
    <name type="scientific">Gryllotalpicola daejeonensis</name>
    <dbReference type="NCBI Taxonomy" id="993087"/>
    <lineage>
        <taxon>Bacteria</taxon>
        <taxon>Bacillati</taxon>
        <taxon>Actinomycetota</taxon>
        <taxon>Actinomycetes</taxon>
        <taxon>Micrococcales</taxon>
        <taxon>Microbacteriaceae</taxon>
        <taxon>Gryllotalpicola</taxon>
    </lineage>
</organism>